<dbReference type="Proteomes" id="UP001250214">
    <property type="component" value="Unassembled WGS sequence"/>
</dbReference>
<keyword evidence="2" id="KW-1185">Reference proteome</keyword>
<proteinExistence type="predicted"/>
<dbReference type="SUPFAM" id="SSF54285">
    <property type="entry name" value="MoaD/ThiS"/>
    <property type="match status" value="1"/>
</dbReference>
<dbReference type="CDD" id="cd00565">
    <property type="entry name" value="Ubl_ThiS"/>
    <property type="match status" value="1"/>
</dbReference>
<sequence length="66" mass="6914">MEVAVNGETRTLPPGTTVATVVGELTTATSGVAVSLNDEVVPRTEWPRRVLRPGDRIDVLTAVQGG</sequence>
<dbReference type="EMBL" id="JAVLVT010000001">
    <property type="protein sequence ID" value="MDS1268726.1"/>
    <property type="molecule type" value="Genomic_DNA"/>
</dbReference>
<organism evidence="1 2">
    <name type="scientific">Lipingzhangella rawalii</name>
    <dbReference type="NCBI Taxonomy" id="2055835"/>
    <lineage>
        <taxon>Bacteria</taxon>
        <taxon>Bacillati</taxon>
        <taxon>Actinomycetota</taxon>
        <taxon>Actinomycetes</taxon>
        <taxon>Streptosporangiales</taxon>
        <taxon>Nocardiopsidaceae</taxon>
        <taxon>Lipingzhangella</taxon>
    </lineage>
</organism>
<dbReference type="RefSeq" id="WP_310911182.1">
    <property type="nucleotide sequence ID" value="NZ_JAVLVT010000001.1"/>
</dbReference>
<dbReference type="Pfam" id="PF02597">
    <property type="entry name" value="ThiS"/>
    <property type="match status" value="1"/>
</dbReference>
<reference evidence="2" key="1">
    <citation type="submission" date="2023-07" db="EMBL/GenBank/DDBJ databases">
        <title>Novel species in the genus Lipingzhangella isolated from Sambhar Salt Lake.</title>
        <authorList>
            <person name="Jiya N."/>
            <person name="Kajale S."/>
            <person name="Sharma A."/>
        </authorList>
    </citation>
    <scope>NUCLEOTIDE SEQUENCE [LARGE SCALE GENOMIC DNA]</scope>
    <source>
        <strain evidence="2">LS1_29</strain>
    </source>
</reference>
<dbReference type="NCBIfam" id="TIGR01683">
    <property type="entry name" value="thiS"/>
    <property type="match status" value="1"/>
</dbReference>
<name>A0ABU2H085_9ACTN</name>
<dbReference type="InterPro" id="IPR012675">
    <property type="entry name" value="Beta-grasp_dom_sf"/>
</dbReference>
<dbReference type="PANTHER" id="PTHR34472">
    <property type="entry name" value="SULFUR CARRIER PROTEIN THIS"/>
    <property type="match status" value="1"/>
</dbReference>
<dbReference type="InterPro" id="IPR003749">
    <property type="entry name" value="ThiS/MoaD-like"/>
</dbReference>
<evidence type="ECO:0000313" key="2">
    <source>
        <dbReference type="Proteomes" id="UP001250214"/>
    </source>
</evidence>
<comment type="caution">
    <text evidence="1">The sequence shown here is derived from an EMBL/GenBank/DDBJ whole genome shotgun (WGS) entry which is preliminary data.</text>
</comment>
<dbReference type="Gene3D" id="3.10.20.30">
    <property type="match status" value="1"/>
</dbReference>
<protein>
    <submittedName>
        <fullName evidence="1">Sulfur carrier protein ThiS</fullName>
    </submittedName>
</protein>
<dbReference type="InterPro" id="IPR010035">
    <property type="entry name" value="Thi_S"/>
</dbReference>
<dbReference type="InterPro" id="IPR016155">
    <property type="entry name" value="Mopterin_synth/thiamin_S_b"/>
</dbReference>
<gene>
    <name evidence="1" type="primary">thiS</name>
    <name evidence="1" type="ORF">RIF23_00285</name>
</gene>
<accession>A0ABU2H085</accession>
<evidence type="ECO:0000313" key="1">
    <source>
        <dbReference type="EMBL" id="MDS1268726.1"/>
    </source>
</evidence>
<dbReference type="PANTHER" id="PTHR34472:SF1">
    <property type="entry name" value="SULFUR CARRIER PROTEIN THIS"/>
    <property type="match status" value="1"/>
</dbReference>